<dbReference type="InterPro" id="IPR023797">
    <property type="entry name" value="RNA3'_phos_cyclase_dom"/>
</dbReference>
<evidence type="ECO:0000259" key="12">
    <source>
        <dbReference type="Pfam" id="PF05189"/>
    </source>
</evidence>
<dbReference type="InterPro" id="IPR013791">
    <property type="entry name" value="RNA3'-term_phos_cycl_insert"/>
</dbReference>
<dbReference type="PANTHER" id="PTHR11096:SF0">
    <property type="entry name" value="RNA 3'-TERMINAL PHOSPHATE CYCLASE"/>
    <property type="match status" value="1"/>
</dbReference>
<keyword evidence="10" id="KW-0067">ATP-binding</keyword>
<evidence type="ECO:0000256" key="8">
    <source>
        <dbReference type="ARBA" id="ARBA00045867"/>
    </source>
</evidence>
<gene>
    <name evidence="13" type="ORF">SNE40_011793</name>
</gene>
<dbReference type="InterPro" id="IPR017770">
    <property type="entry name" value="RNA3'_term_phos_cyc_type_1"/>
</dbReference>
<proteinExistence type="inferred from homology"/>
<dbReference type="Pfam" id="PF01137">
    <property type="entry name" value="RTC"/>
    <property type="match status" value="1"/>
</dbReference>
<keyword evidence="14" id="KW-1185">Reference proteome</keyword>
<evidence type="ECO:0000256" key="6">
    <source>
        <dbReference type="ARBA" id="ARBA00024481"/>
    </source>
</evidence>
<evidence type="ECO:0000256" key="3">
    <source>
        <dbReference type="ARBA" id="ARBA00021428"/>
    </source>
</evidence>
<dbReference type="AlphaFoldDB" id="A0AAN8JKG8"/>
<dbReference type="GO" id="GO:0006396">
    <property type="term" value="P:RNA processing"/>
    <property type="evidence" value="ECO:0007669"/>
    <property type="project" value="InterPro"/>
</dbReference>
<comment type="caution">
    <text evidence="13">The sequence shown here is derived from an EMBL/GenBank/DDBJ whole genome shotgun (WGS) entry which is preliminary data.</text>
</comment>
<dbReference type="InterPro" id="IPR013792">
    <property type="entry name" value="RNA3'P_cycl/enolpyr_Trfase_a/b"/>
</dbReference>
<feature type="domain" description="RNA 3'-terminal phosphate cyclase insert" evidence="12">
    <location>
        <begin position="187"/>
        <end position="288"/>
    </location>
</feature>
<feature type="binding site" evidence="10">
    <location>
        <position position="107"/>
    </location>
    <ligand>
        <name>ATP</name>
        <dbReference type="ChEBI" id="CHEBI:30616"/>
    </ligand>
</feature>
<keyword evidence="4" id="KW-0436">Ligase</keyword>
<dbReference type="InterPro" id="IPR020719">
    <property type="entry name" value="RNA3'_term_phos_cycl-like_CS"/>
</dbReference>
<dbReference type="GO" id="GO:0005524">
    <property type="term" value="F:ATP binding"/>
    <property type="evidence" value="ECO:0007669"/>
    <property type="project" value="UniProtKB-KW"/>
</dbReference>
<sequence length="361" mass="38306">MATPDKDEVKIDGSMLEGGGQILRNAAALSCLLGCPISVNKIRAGRSNPGLRPQHLSGLQLIGEICSGKLNGGRVQSTEISFKPGKVKGGNYLADTKTAGSICLLLQAALPCLLYSDSPSSLTLRGGTNADMAPPIDFFNLVFGPMTAQLGVQFDFQIKRRGFFPKGGGEVRVDIQAVKCLNSIKLLERGDIKLITIHSYVAGNLPLKVAQIMADHAEKKIKEYYRDVDIKQDVIKEPEHGAVGSGCGIMVVAETTNGCLLSGSGLGKKGVPAEKVGSVAGQMLVDNLQHGGCVDEYLQDQLILLMALAKGKSEVLCGPVSLHTQTAIHVAQLLSQAKFNIKKISETTNVIECEGIGLENQ</sequence>
<feature type="binding site" evidence="10">
    <location>
        <begin position="297"/>
        <end position="301"/>
    </location>
    <ligand>
        <name>ATP</name>
        <dbReference type="ChEBI" id="CHEBI:30616"/>
    </ligand>
</feature>
<evidence type="ECO:0000256" key="9">
    <source>
        <dbReference type="PIRSR" id="PIRSR005378-1"/>
    </source>
</evidence>
<evidence type="ECO:0000256" key="1">
    <source>
        <dbReference type="ARBA" id="ARBA00009206"/>
    </source>
</evidence>
<dbReference type="GO" id="GO:0003963">
    <property type="term" value="F:RNA-3'-phosphate cyclase activity"/>
    <property type="evidence" value="ECO:0007669"/>
    <property type="project" value="UniProtKB-EC"/>
</dbReference>
<organism evidence="13 14">
    <name type="scientific">Patella caerulea</name>
    <name type="common">Rayed Mediterranean limpet</name>
    <dbReference type="NCBI Taxonomy" id="87958"/>
    <lineage>
        <taxon>Eukaryota</taxon>
        <taxon>Metazoa</taxon>
        <taxon>Spiralia</taxon>
        <taxon>Lophotrochozoa</taxon>
        <taxon>Mollusca</taxon>
        <taxon>Gastropoda</taxon>
        <taxon>Patellogastropoda</taxon>
        <taxon>Patelloidea</taxon>
        <taxon>Patellidae</taxon>
        <taxon>Patella</taxon>
    </lineage>
</organism>
<evidence type="ECO:0000256" key="10">
    <source>
        <dbReference type="PIRSR" id="PIRSR005378-2"/>
    </source>
</evidence>
<dbReference type="EMBL" id="JAZGQO010000008">
    <property type="protein sequence ID" value="KAK6179432.1"/>
    <property type="molecule type" value="Genomic_DNA"/>
</dbReference>
<evidence type="ECO:0000313" key="13">
    <source>
        <dbReference type="EMBL" id="KAK6179432.1"/>
    </source>
</evidence>
<evidence type="ECO:0000313" key="14">
    <source>
        <dbReference type="Proteomes" id="UP001347796"/>
    </source>
</evidence>
<dbReference type="InterPro" id="IPR037136">
    <property type="entry name" value="RNA3'_phos_cyclase_dom_sf"/>
</dbReference>
<dbReference type="PANTHER" id="PTHR11096">
    <property type="entry name" value="RNA 3' TERMINAL PHOSPHATE CYCLASE"/>
    <property type="match status" value="1"/>
</dbReference>
<dbReference type="FunFam" id="3.30.360.20:FF:000002">
    <property type="entry name" value="RNA terminal phosphate cyclase-like 1"/>
    <property type="match status" value="1"/>
</dbReference>
<dbReference type="Pfam" id="PF05189">
    <property type="entry name" value="RTC_insert"/>
    <property type="match status" value="1"/>
</dbReference>
<dbReference type="InterPro" id="IPR036553">
    <property type="entry name" value="RPTC_insert"/>
</dbReference>
<dbReference type="SUPFAM" id="SSF52913">
    <property type="entry name" value="RNA 3'-terminal phosphate cyclase, RPTC, insert domain"/>
    <property type="match status" value="1"/>
</dbReference>
<evidence type="ECO:0000259" key="11">
    <source>
        <dbReference type="Pfam" id="PF01137"/>
    </source>
</evidence>
<dbReference type="InterPro" id="IPR000228">
    <property type="entry name" value="RNA3'_term_phos_cyc"/>
</dbReference>
<comment type="catalytic activity">
    <reaction evidence="6">
        <text>a 3'-end 3'-phospho-ribonucleotide-RNA + ATP = a 3'-end 2',3'-cyclophospho-ribonucleotide-RNA + AMP + diphosphate</text>
        <dbReference type="Rhea" id="RHEA:23976"/>
        <dbReference type="Rhea" id="RHEA-COMP:10463"/>
        <dbReference type="Rhea" id="RHEA-COMP:10464"/>
        <dbReference type="ChEBI" id="CHEBI:30616"/>
        <dbReference type="ChEBI" id="CHEBI:33019"/>
        <dbReference type="ChEBI" id="CHEBI:83062"/>
        <dbReference type="ChEBI" id="CHEBI:83064"/>
        <dbReference type="ChEBI" id="CHEBI:456215"/>
        <dbReference type="EC" id="6.5.1.4"/>
    </reaction>
</comment>
<dbReference type="EC" id="6.5.1.4" evidence="2"/>
<dbReference type="GO" id="GO:0005634">
    <property type="term" value="C:nucleus"/>
    <property type="evidence" value="ECO:0007669"/>
    <property type="project" value="TreeGrafter"/>
</dbReference>
<comment type="function">
    <text evidence="8">Catalyzes the conversion of 3'-phosphate to a 2',3'-cyclic phosphodiester at the end of RNA. The mechanism of action of the enzyme occurs in 3 steps: (A) adenylation of the enzyme by ATP; (B) transfer of adenylate to an RNA-N3'P to produce RNA-N3'PP5'A; (C) and attack of the adjacent 2'-hydroxyl on the 3'-phosphorus in the diester linkage to produce the cyclic end product. Likely functions in some aspects of cellular RNA processing. Function plays an important role in regulating axon regeneration by inhibiting central nervous system (CNS) axon regeneration following optic nerve injury.</text>
</comment>
<dbReference type="PIRSF" id="PIRSF005378">
    <property type="entry name" value="RNA3'_term_phos_cycl_euk"/>
    <property type="match status" value="1"/>
</dbReference>
<protein>
    <recommendedName>
        <fullName evidence="3">RNA 3'-terminal phosphate cyclase</fullName>
        <ecNumber evidence="2">6.5.1.4</ecNumber>
    </recommendedName>
    <alternativeName>
        <fullName evidence="7">RNA terminal phosphate cyclase domain-containing protein 1</fullName>
    </alternativeName>
</protein>
<dbReference type="Proteomes" id="UP001347796">
    <property type="component" value="Unassembled WGS sequence"/>
</dbReference>
<evidence type="ECO:0000256" key="2">
    <source>
        <dbReference type="ARBA" id="ARBA00012725"/>
    </source>
</evidence>
<comment type="similarity">
    <text evidence="1">Belongs to the RNA 3'-terminal cyclase family. Type 1 subfamily.</text>
</comment>
<dbReference type="Gene3D" id="3.30.360.20">
    <property type="entry name" value="RNA 3'-terminal phosphate cyclase, insert domain"/>
    <property type="match status" value="1"/>
</dbReference>
<keyword evidence="5 10" id="KW-0547">Nucleotide-binding</keyword>
<evidence type="ECO:0000256" key="5">
    <source>
        <dbReference type="ARBA" id="ARBA00022741"/>
    </source>
</evidence>
<feature type="domain" description="RNA 3'-terminal phosphate cyclase" evidence="11">
    <location>
        <begin position="16"/>
        <end position="341"/>
    </location>
</feature>
<name>A0AAN8JKG8_PATCE</name>
<dbReference type="NCBIfam" id="TIGR03399">
    <property type="entry name" value="RNA_3prim_cycl"/>
    <property type="match status" value="1"/>
</dbReference>
<evidence type="ECO:0000256" key="4">
    <source>
        <dbReference type="ARBA" id="ARBA00022598"/>
    </source>
</evidence>
<feature type="active site" description="Tele-AMP-histidine intermediate" evidence="9">
    <location>
        <position position="323"/>
    </location>
</feature>
<evidence type="ECO:0000256" key="7">
    <source>
        <dbReference type="ARBA" id="ARBA00032543"/>
    </source>
</evidence>
<dbReference type="PROSITE" id="PS01287">
    <property type="entry name" value="RTC"/>
    <property type="match status" value="1"/>
</dbReference>
<accession>A0AAN8JKG8</accession>
<reference evidence="13 14" key="1">
    <citation type="submission" date="2024-01" db="EMBL/GenBank/DDBJ databases">
        <title>The genome of the rayed Mediterranean limpet Patella caerulea (Linnaeus, 1758).</title>
        <authorList>
            <person name="Anh-Thu Weber A."/>
            <person name="Halstead-Nussloch G."/>
        </authorList>
    </citation>
    <scope>NUCLEOTIDE SEQUENCE [LARGE SCALE GENOMIC DNA]</scope>
    <source>
        <strain evidence="13">AATW-2023a</strain>
        <tissue evidence="13">Whole specimen</tissue>
    </source>
</reference>
<dbReference type="SUPFAM" id="SSF55205">
    <property type="entry name" value="EPT/RTPC-like"/>
    <property type="match status" value="2"/>
</dbReference>
<dbReference type="HAMAP" id="MF_00200">
    <property type="entry name" value="RTC"/>
    <property type="match status" value="1"/>
</dbReference>
<dbReference type="Gene3D" id="3.65.10.20">
    <property type="entry name" value="RNA 3'-terminal phosphate cyclase domain"/>
    <property type="match status" value="1"/>
</dbReference>